<dbReference type="SUPFAM" id="SSF56112">
    <property type="entry name" value="Protein kinase-like (PK-like)"/>
    <property type="match status" value="1"/>
</dbReference>
<dbReference type="EMBL" id="BPQB01000041">
    <property type="protein sequence ID" value="GJE94568.1"/>
    <property type="molecule type" value="Genomic_DNA"/>
</dbReference>
<dbReference type="Pfam" id="PF13095">
    <property type="entry name" value="FTA2"/>
    <property type="match status" value="1"/>
</dbReference>
<dbReference type="AlphaFoldDB" id="A0A9P3GGM4"/>
<dbReference type="InterPro" id="IPR011009">
    <property type="entry name" value="Kinase-like_dom_sf"/>
</dbReference>
<dbReference type="Gene3D" id="1.10.510.10">
    <property type="entry name" value="Transferase(Phosphotransferase) domain 1"/>
    <property type="match status" value="1"/>
</dbReference>
<comment type="caution">
    <text evidence="1">The sequence shown here is derived from an EMBL/GenBank/DDBJ whole genome shotgun (WGS) entry which is preliminary data.</text>
</comment>
<name>A0A9P3GGM4_9APHY</name>
<dbReference type="Proteomes" id="UP000703269">
    <property type="component" value="Unassembled WGS sequence"/>
</dbReference>
<sequence>MAFTSSNGFNPLEIYRSYPEQNPYDIQPPIFNLAPHREAEDHDTPELKKAVLDIARRTGINVLRQMCGDFPFLLSYLDEEIVTNNPVPFTQYQPPPPLAKIDLPDDVEFIRQINEAGNTPIFEVKVEGNTWLLKMFPAFGPVPEGYRTSRRPLDESNRPLDPVRRLMREREAYAHLKQAGLCEQGHVPDCYGWTELRQVHVDAIAQVIPGLTYEDGQNIEDLLDKAYDGLFPKGILLEYFPDAQVMSIHNVTYDLGEKAVRSLYAIHAAHVLHGNVRRRNILLLPDGRVVWIDFDSSLCASDPQLRRLDLYLELQGGWSVFFRQLIPNKRIGWEWDVMFR</sequence>
<protein>
    <recommendedName>
        <fullName evidence="3">Protein kinase domain-containing protein</fullName>
    </recommendedName>
</protein>
<organism evidence="1 2">
    <name type="scientific">Phanerochaete sordida</name>
    <dbReference type="NCBI Taxonomy" id="48140"/>
    <lineage>
        <taxon>Eukaryota</taxon>
        <taxon>Fungi</taxon>
        <taxon>Dikarya</taxon>
        <taxon>Basidiomycota</taxon>
        <taxon>Agaricomycotina</taxon>
        <taxon>Agaricomycetes</taxon>
        <taxon>Polyporales</taxon>
        <taxon>Phanerochaetaceae</taxon>
        <taxon>Phanerochaete</taxon>
    </lineage>
</organism>
<evidence type="ECO:0008006" key="3">
    <source>
        <dbReference type="Google" id="ProtNLM"/>
    </source>
</evidence>
<proteinExistence type="predicted"/>
<dbReference type="InterPro" id="IPR025213">
    <property type="entry name" value="Sim4_Fta2"/>
</dbReference>
<reference evidence="1 2" key="1">
    <citation type="submission" date="2021-08" db="EMBL/GenBank/DDBJ databases">
        <title>Draft Genome Sequence of Phanerochaete sordida strain YK-624.</title>
        <authorList>
            <person name="Mori T."/>
            <person name="Dohra H."/>
            <person name="Suzuki T."/>
            <person name="Kawagishi H."/>
            <person name="Hirai H."/>
        </authorList>
    </citation>
    <scope>NUCLEOTIDE SEQUENCE [LARGE SCALE GENOMIC DNA]</scope>
    <source>
        <strain evidence="1 2">YK-624</strain>
    </source>
</reference>
<gene>
    <name evidence="1" type="ORF">PsYK624_107380</name>
</gene>
<keyword evidence="2" id="KW-1185">Reference proteome</keyword>
<evidence type="ECO:0000313" key="1">
    <source>
        <dbReference type="EMBL" id="GJE94568.1"/>
    </source>
</evidence>
<dbReference type="OrthoDB" id="2521594at2759"/>
<evidence type="ECO:0000313" key="2">
    <source>
        <dbReference type="Proteomes" id="UP000703269"/>
    </source>
</evidence>
<accession>A0A9P3GGM4</accession>